<evidence type="ECO:0000313" key="1">
    <source>
        <dbReference type="EMBL" id="KAJ9123854.1"/>
    </source>
</evidence>
<name>A0ACC2XKF7_9TREE</name>
<reference evidence="1" key="1">
    <citation type="submission" date="2023-04" db="EMBL/GenBank/DDBJ databases">
        <title>Draft Genome sequencing of Naganishia species isolated from polar environments using Oxford Nanopore Technology.</title>
        <authorList>
            <person name="Leo P."/>
            <person name="Venkateswaran K."/>
        </authorList>
    </citation>
    <scope>NUCLEOTIDE SEQUENCE</scope>
    <source>
        <strain evidence="1">DBVPG 5303</strain>
    </source>
</reference>
<protein>
    <submittedName>
        <fullName evidence="1">Uncharacterized protein</fullName>
    </submittedName>
</protein>
<keyword evidence="2" id="KW-1185">Reference proteome</keyword>
<organism evidence="1 2">
    <name type="scientific">Naganishia onofrii</name>
    <dbReference type="NCBI Taxonomy" id="1851511"/>
    <lineage>
        <taxon>Eukaryota</taxon>
        <taxon>Fungi</taxon>
        <taxon>Dikarya</taxon>
        <taxon>Basidiomycota</taxon>
        <taxon>Agaricomycotina</taxon>
        <taxon>Tremellomycetes</taxon>
        <taxon>Filobasidiales</taxon>
        <taxon>Filobasidiaceae</taxon>
        <taxon>Naganishia</taxon>
    </lineage>
</organism>
<dbReference type="Proteomes" id="UP001234202">
    <property type="component" value="Unassembled WGS sequence"/>
</dbReference>
<gene>
    <name evidence="1" type="ORF">QFC24_003631</name>
</gene>
<evidence type="ECO:0000313" key="2">
    <source>
        <dbReference type="Proteomes" id="UP001234202"/>
    </source>
</evidence>
<comment type="caution">
    <text evidence="1">The sequence shown here is derived from an EMBL/GenBank/DDBJ whole genome shotgun (WGS) entry which is preliminary data.</text>
</comment>
<dbReference type="EMBL" id="JASBWV010000011">
    <property type="protein sequence ID" value="KAJ9123854.1"/>
    <property type="molecule type" value="Genomic_DNA"/>
</dbReference>
<accession>A0ACC2XKF7</accession>
<proteinExistence type="predicted"/>
<sequence>MRYTMQGDLALTPLGTPVQDAGIVPRVMHRLFSLLESTPNAEFSVKCSYIELYNEELRDLLVQDFNQPVSLGGSAAGPPGGLKIYEDPNKKGANIQGLEEINIRTASEGLQLLHKGSQRRQVAETKMNAESS</sequence>